<sequence length="500" mass="55271">MSSVFVGEPIDPLLRLSASQLATKIRNLEVTCIAVINAYIERIRAVNKLINAVVEDRFEDATLDARKIDTMLNNMEREARRKLCDSKPFLGVPFTTKESFSVVGMPNCSGLVARKGYRSTDDAPVVERLRNAGAILLAVTNCSELCMWWESANRVYGRSNNPFDVSRIVGGSSGGEGAILGAAGSVIGIGSDIGGSIRMPSFFNGIFGHKPSPDIVPNGGQFPNAEGQEKHYLCTGPMCRYAEDMKPMLQVLSGDSAVKLKLDHPVDIRKLKFYSIESSMRNFLVSKVDKELLEAQRKLCVELENEYGVMVEVIQLEKFDYSLQMWARMMATARGKPFCHYMGNEITPVNPFCEFFKAMVGASVHTIPAIGLGMLEKFEALVPQTTTNVYTQMTKDLRQELEDLLGDDGVLIYPSHPTTALRHNVPIFYPFNFAYTGIFNVLYLPVTQCPLGLSKAGLPMGVQLVASNGNDHLTLAVAEQLEKLMGGWDKLCVEKQLQQQ</sequence>
<evidence type="ECO:0000256" key="1">
    <source>
        <dbReference type="ARBA" id="ARBA00009199"/>
    </source>
</evidence>
<accession>A0A6P8IG01</accession>
<protein>
    <submittedName>
        <fullName evidence="5">Fatty-acid amide hydrolase 2-like</fullName>
    </submittedName>
</protein>
<evidence type="ECO:0000259" key="3">
    <source>
        <dbReference type="Pfam" id="PF01425"/>
    </source>
</evidence>
<dbReference type="InterPro" id="IPR020556">
    <property type="entry name" value="Amidase_CS"/>
</dbReference>
<feature type="domain" description="Amidase" evidence="3">
    <location>
        <begin position="35"/>
        <end position="475"/>
    </location>
</feature>
<dbReference type="AlphaFoldDB" id="A0A6P8IG01"/>
<evidence type="ECO:0000313" key="4">
    <source>
        <dbReference type="Proteomes" id="UP000515163"/>
    </source>
</evidence>
<name>A0A6P8IG01_ACTTE</name>
<dbReference type="KEGG" id="aten:116300803"/>
<dbReference type="PROSITE" id="PS00571">
    <property type="entry name" value="AMIDASES"/>
    <property type="match status" value="1"/>
</dbReference>
<feature type="active site" description="Charge relay system" evidence="2">
    <location>
        <position position="172"/>
    </location>
</feature>
<dbReference type="InterPro" id="IPR036928">
    <property type="entry name" value="AS_sf"/>
</dbReference>
<dbReference type="Gene3D" id="3.90.1300.10">
    <property type="entry name" value="Amidase signature (AS) domain"/>
    <property type="match status" value="1"/>
</dbReference>
<dbReference type="Pfam" id="PF01425">
    <property type="entry name" value="Amidase"/>
    <property type="match status" value="1"/>
</dbReference>
<comment type="similarity">
    <text evidence="1">Belongs to the amidase family.</text>
</comment>
<reference evidence="5" key="1">
    <citation type="submission" date="2025-08" db="UniProtKB">
        <authorList>
            <consortium name="RefSeq"/>
        </authorList>
    </citation>
    <scope>IDENTIFICATION</scope>
    <source>
        <tissue evidence="5">Tentacle</tissue>
    </source>
</reference>
<keyword evidence="4" id="KW-1185">Reference proteome</keyword>
<dbReference type="OrthoDB" id="6428749at2759"/>
<evidence type="ECO:0000313" key="5">
    <source>
        <dbReference type="RefSeq" id="XP_031565613.1"/>
    </source>
</evidence>
<gene>
    <name evidence="5" type="primary">LOC116300803</name>
</gene>
<feature type="active site" description="Acyl-ester intermediate" evidence="2">
    <location>
        <position position="196"/>
    </location>
</feature>
<dbReference type="FunCoup" id="A0A6P8IG01">
    <property type="interactions" value="10"/>
</dbReference>
<feature type="active site" description="Charge relay system" evidence="2">
    <location>
        <position position="97"/>
    </location>
</feature>
<dbReference type="Proteomes" id="UP000515163">
    <property type="component" value="Unplaced"/>
</dbReference>
<dbReference type="SUPFAM" id="SSF75304">
    <property type="entry name" value="Amidase signature (AS) enzymes"/>
    <property type="match status" value="1"/>
</dbReference>
<evidence type="ECO:0000256" key="2">
    <source>
        <dbReference type="PIRSR" id="PIRSR001221-1"/>
    </source>
</evidence>
<organism evidence="4 5">
    <name type="scientific">Actinia tenebrosa</name>
    <name type="common">Australian red waratah sea anemone</name>
    <dbReference type="NCBI Taxonomy" id="6105"/>
    <lineage>
        <taxon>Eukaryota</taxon>
        <taxon>Metazoa</taxon>
        <taxon>Cnidaria</taxon>
        <taxon>Anthozoa</taxon>
        <taxon>Hexacorallia</taxon>
        <taxon>Actiniaria</taxon>
        <taxon>Actiniidae</taxon>
        <taxon>Actinia</taxon>
    </lineage>
</organism>
<dbReference type="InParanoid" id="A0A6P8IG01"/>
<dbReference type="RefSeq" id="XP_031565613.1">
    <property type="nucleotide sequence ID" value="XM_031709753.1"/>
</dbReference>
<dbReference type="InterPro" id="IPR023631">
    <property type="entry name" value="Amidase_dom"/>
</dbReference>
<proteinExistence type="inferred from homology"/>
<dbReference type="PIRSF" id="PIRSF001221">
    <property type="entry name" value="Amidase_fungi"/>
    <property type="match status" value="1"/>
</dbReference>
<dbReference type="PANTHER" id="PTHR43372">
    <property type="entry name" value="FATTY-ACID AMIDE HYDROLASE"/>
    <property type="match status" value="1"/>
</dbReference>
<dbReference type="GO" id="GO:0012505">
    <property type="term" value="C:endomembrane system"/>
    <property type="evidence" value="ECO:0007669"/>
    <property type="project" value="TreeGrafter"/>
</dbReference>
<dbReference type="PANTHER" id="PTHR43372:SF4">
    <property type="entry name" value="FATTY-ACID AMIDE HYDROLASE 2"/>
    <property type="match status" value="1"/>
</dbReference>
<dbReference type="InterPro" id="IPR052739">
    <property type="entry name" value="FAAH2"/>
</dbReference>
<dbReference type="GeneID" id="116300803"/>